<reference evidence="2" key="1">
    <citation type="journal article" date="2024" name="IScience">
        <title>Strigolactones Initiate the Formation of Haustorium-like Structures in Castilleja.</title>
        <authorList>
            <person name="Buerger M."/>
            <person name="Peterson D."/>
            <person name="Chory J."/>
        </authorList>
    </citation>
    <scope>NUCLEOTIDE SEQUENCE [LARGE SCALE GENOMIC DNA]</scope>
</reference>
<keyword evidence="2" id="KW-1185">Reference proteome</keyword>
<name>A0ABD3EJX9_9LAMI</name>
<gene>
    <name evidence="1" type="ORF">CASFOL_003055</name>
</gene>
<proteinExistence type="predicted"/>
<dbReference type="Proteomes" id="UP001632038">
    <property type="component" value="Unassembled WGS sequence"/>
</dbReference>
<dbReference type="AlphaFoldDB" id="A0ABD3EJX9"/>
<dbReference type="EMBL" id="JAVIJP010000005">
    <property type="protein sequence ID" value="KAL3653374.1"/>
    <property type="molecule type" value="Genomic_DNA"/>
</dbReference>
<sequence length="57" mass="5870">MDKTEPVPCVDFVAILVVEESGDVFEGLCYSAPNSTRSLLALPRAAAAAAAVFAATI</sequence>
<evidence type="ECO:0000313" key="1">
    <source>
        <dbReference type="EMBL" id="KAL3653374.1"/>
    </source>
</evidence>
<organism evidence="1 2">
    <name type="scientific">Castilleja foliolosa</name>
    <dbReference type="NCBI Taxonomy" id="1961234"/>
    <lineage>
        <taxon>Eukaryota</taxon>
        <taxon>Viridiplantae</taxon>
        <taxon>Streptophyta</taxon>
        <taxon>Embryophyta</taxon>
        <taxon>Tracheophyta</taxon>
        <taxon>Spermatophyta</taxon>
        <taxon>Magnoliopsida</taxon>
        <taxon>eudicotyledons</taxon>
        <taxon>Gunneridae</taxon>
        <taxon>Pentapetalae</taxon>
        <taxon>asterids</taxon>
        <taxon>lamiids</taxon>
        <taxon>Lamiales</taxon>
        <taxon>Orobanchaceae</taxon>
        <taxon>Pedicularideae</taxon>
        <taxon>Castillejinae</taxon>
        <taxon>Castilleja</taxon>
    </lineage>
</organism>
<protein>
    <submittedName>
        <fullName evidence="1">Uncharacterized protein</fullName>
    </submittedName>
</protein>
<evidence type="ECO:0000313" key="2">
    <source>
        <dbReference type="Proteomes" id="UP001632038"/>
    </source>
</evidence>
<accession>A0ABD3EJX9</accession>
<comment type="caution">
    <text evidence="1">The sequence shown here is derived from an EMBL/GenBank/DDBJ whole genome shotgun (WGS) entry which is preliminary data.</text>
</comment>